<feature type="transmembrane region" description="Helical" evidence="7">
    <location>
        <begin position="61"/>
        <end position="78"/>
    </location>
</feature>
<dbReference type="InterPro" id="IPR019133">
    <property type="entry name" value="MIC60"/>
</dbReference>
<evidence type="ECO:0000256" key="4">
    <source>
        <dbReference type="ARBA" id="ARBA00022989"/>
    </source>
</evidence>
<evidence type="ECO:0000256" key="8">
    <source>
        <dbReference type="SAM" id="Coils"/>
    </source>
</evidence>
<keyword evidence="2 7" id="KW-0812">Transmembrane</keyword>
<protein>
    <recommendedName>
        <fullName evidence="7">MICOS complex subunit MIC60</fullName>
    </recommendedName>
    <alternativeName>
        <fullName evidence="7">Mitofilin</fullName>
    </alternativeName>
</protein>
<dbReference type="WBParaSite" id="Smp_059150.1">
    <property type="protein sequence ID" value="Smp_059150.1"/>
    <property type="gene ID" value="Smp_059150"/>
</dbReference>
<feature type="coiled-coil region" evidence="8">
    <location>
        <begin position="184"/>
        <end position="269"/>
    </location>
</feature>
<reference evidence="9" key="1">
    <citation type="journal article" date="2012" name="PLoS Negl. Trop. Dis.">
        <title>A systematically improved high quality genome and transcriptome of the human blood fluke Schistosoma mansoni.</title>
        <authorList>
            <person name="Protasio A.V."/>
            <person name="Tsai I.J."/>
            <person name="Babbage A."/>
            <person name="Nichol S."/>
            <person name="Hunt M."/>
            <person name="Aslett M.A."/>
            <person name="De Silva N."/>
            <person name="Velarde G.S."/>
            <person name="Anderson T.J."/>
            <person name="Clark R.C."/>
            <person name="Davidson C."/>
            <person name="Dillon G.P."/>
            <person name="Holroyd N.E."/>
            <person name="LoVerde P.T."/>
            <person name="Lloyd C."/>
            <person name="McQuillan J."/>
            <person name="Oliveira G."/>
            <person name="Otto T.D."/>
            <person name="Parker-Manuel S.J."/>
            <person name="Quail M.A."/>
            <person name="Wilson R.A."/>
            <person name="Zerlotini A."/>
            <person name="Dunne D.W."/>
            <person name="Berriman M."/>
        </authorList>
    </citation>
    <scope>NUCLEOTIDE SEQUENCE [LARGE SCALE GENOMIC DNA]</scope>
    <source>
        <strain evidence="9">Puerto Rican</strain>
    </source>
</reference>
<evidence type="ECO:0000256" key="3">
    <source>
        <dbReference type="ARBA" id="ARBA00022792"/>
    </source>
</evidence>
<comment type="function">
    <text evidence="7">Component of the MICOS complex, a large protein complex of the mitochondrial inner membrane that plays crucial roles in the maintenance of crista junctions, inner membrane architecture, and formation of contact sites to the outer membrane.</text>
</comment>
<evidence type="ECO:0000256" key="5">
    <source>
        <dbReference type="ARBA" id="ARBA00023128"/>
    </source>
</evidence>
<evidence type="ECO:0000256" key="1">
    <source>
        <dbReference type="ARBA" id="ARBA00010877"/>
    </source>
</evidence>
<dbReference type="Proteomes" id="UP000008854">
    <property type="component" value="Unassembled WGS sequence"/>
</dbReference>
<keyword evidence="5 7" id="KW-0496">Mitochondrion</keyword>
<dbReference type="AlphaFoldDB" id="A0A3Q0KGG3"/>
<dbReference type="GO" id="GO:0061617">
    <property type="term" value="C:MICOS complex"/>
    <property type="evidence" value="ECO:0007669"/>
    <property type="project" value="TreeGrafter"/>
</dbReference>
<sequence>MIVLLRLKASNIQIYKYMKYSISTRLCKDNPFLSSFSTRTTSSYSGSAIPPTKPRRIFRKFLFLNLISICSFIGLVYVSETIRNELISYYPPSKEILKLIENSVGGWYSGSKTEQSVVPVSDFPLPPKRNSESTSQVKSVASPEPVIIKKKHSLPTVEEVKDMTEKRDHVSVMSVDFYELPNVVKDVESRVESAKTKLKEFEHVIEKYLDALLIAVQDNNFISKEKNWDLVGKLEMKKDRLEEQVEKIVQQASQQLDELHHIIEQHRNSEQAIDSNIIPDSIESYGKLQYDLTGSINKVVKLQNDVNMLKRYRDLASLSHTNLQDDLEALSKHIEGKRQGKGTSTTMNVDELNDLISVAHRRISSLQDKLDHLEHSERERMKSALEAQRQADDSLRKEYIKQELNRERTRHEIERHKWLREARDAKEHELKLALARHSEHLSHMLQLQKDKMEHQFAHQLREELAKERVAFEAALIGWTKRMEAIEDVVDGRADLDRLAKEAQSLWLSCEALACRLHSDSPSMKSHHETKSDSIVLNQTGSLKDFVNSIRECTASGNYPFVNIILDSLSNDIVENGVWTENGLKKRFEKVFNVCRNVALIDETSGSLWEYALSWLQSILVVDVKYKCLEAISRIKPNIIGSPYVQYIKDYDTTKQTDSRPDSFHLLSSAKFAMNSDHNIFSGDENTSSDEALETAVRLLGQLRGQSRVVANDWLVDARHYLEAKQTARTLLAYVAARDISTFQKRL</sequence>
<keyword evidence="8" id="KW-0175">Coiled coil</keyword>
<dbReference type="FunCoup" id="A0A3Q0KGG3">
    <property type="interactions" value="1095"/>
</dbReference>
<dbReference type="PANTHER" id="PTHR15415:SF7">
    <property type="entry name" value="MICOS COMPLEX SUBUNIT MIC60"/>
    <property type="match status" value="1"/>
</dbReference>
<keyword evidence="6 7" id="KW-0472">Membrane</keyword>
<dbReference type="STRING" id="6183.A0A3Q0KGG3"/>
<evidence type="ECO:0000313" key="9">
    <source>
        <dbReference type="Proteomes" id="UP000008854"/>
    </source>
</evidence>
<dbReference type="Pfam" id="PF09731">
    <property type="entry name" value="Mitofilin"/>
    <property type="match status" value="2"/>
</dbReference>
<dbReference type="PANTHER" id="PTHR15415">
    <property type="entry name" value="MITOFILIN"/>
    <property type="match status" value="1"/>
</dbReference>
<proteinExistence type="inferred from homology"/>
<comment type="similarity">
    <text evidence="1 7">Belongs to the MICOS complex subunit Mic60 family.</text>
</comment>
<reference evidence="10" key="2">
    <citation type="submission" date="2018-12" db="UniProtKB">
        <authorList>
            <consortium name="WormBaseParasite"/>
        </authorList>
    </citation>
    <scope>IDENTIFICATION</scope>
    <source>
        <strain evidence="10">Puerto Rican</strain>
    </source>
</reference>
<dbReference type="ExpressionAtlas" id="A0A3Q0KGG3">
    <property type="expression patterns" value="baseline"/>
</dbReference>
<keyword evidence="9" id="KW-1185">Reference proteome</keyword>
<evidence type="ECO:0000256" key="7">
    <source>
        <dbReference type="RuleBase" id="RU363000"/>
    </source>
</evidence>
<dbReference type="GO" id="GO:0042407">
    <property type="term" value="P:cristae formation"/>
    <property type="evidence" value="ECO:0007669"/>
    <property type="project" value="TreeGrafter"/>
</dbReference>
<dbReference type="InParanoid" id="A0A3Q0KGG3"/>
<comment type="subunit">
    <text evidence="7">Component of the mitochondrial contact site and cristae organizing system (MICOS) complex.</text>
</comment>
<evidence type="ECO:0000313" key="10">
    <source>
        <dbReference type="WBParaSite" id="Smp_059150.1"/>
    </source>
</evidence>
<evidence type="ECO:0000256" key="6">
    <source>
        <dbReference type="ARBA" id="ARBA00023136"/>
    </source>
</evidence>
<keyword evidence="4 7" id="KW-1133">Transmembrane helix</keyword>
<keyword evidence="3 7" id="KW-0999">Mitochondrion inner membrane</keyword>
<accession>A0A3Q0KGG3</accession>
<evidence type="ECO:0000256" key="2">
    <source>
        <dbReference type="ARBA" id="ARBA00022692"/>
    </source>
</evidence>
<organism evidence="9 10">
    <name type="scientific">Schistosoma mansoni</name>
    <name type="common">Blood fluke</name>
    <dbReference type="NCBI Taxonomy" id="6183"/>
    <lineage>
        <taxon>Eukaryota</taxon>
        <taxon>Metazoa</taxon>
        <taxon>Spiralia</taxon>
        <taxon>Lophotrochozoa</taxon>
        <taxon>Platyhelminthes</taxon>
        <taxon>Trematoda</taxon>
        <taxon>Digenea</taxon>
        <taxon>Strigeidida</taxon>
        <taxon>Schistosomatoidea</taxon>
        <taxon>Schistosomatidae</taxon>
        <taxon>Schistosoma</taxon>
    </lineage>
</organism>
<name>A0A3Q0KGG3_SCHMA</name>
<comment type="subcellular location">
    <subcellularLocation>
        <location evidence="7">Mitochondrion inner membrane</location>
        <topology evidence="7">Single-pass membrane protein</topology>
    </subcellularLocation>
</comment>